<evidence type="ECO:0000256" key="1">
    <source>
        <dbReference type="SAM" id="Coils"/>
    </source>
</evidence>
<reference evidence="2 3" key="1">
    <citation type="submission" date="2020-08" db="EMBL/GenBank/DDBJ databases">
        <title>Complete genome and description of Campylobacter massiliensis Marseille-Q3452 sp. nov.</title>
        <authorList>
            <person name="Antezack A."/>
        </authorList>
    </citation>
    <scope>NUCLEOTIDE SEQUENCE [LARGE SCALE GENOMIC DNA]</scope>
    <source>
        <strain evidence="2 3">Marseille-Q3452</strain>
    </source>
</reference>
<keyword evidence="1" id="KW-0175">Coiled coil</keyword>
<accession>A0A842J4C1</accession>
<comment type="caution">
    <text evidence="2">The sequence shown here is derived from an EMBL/GenBank/DDBJ whole genome shotgun (WGS) entry which is preliminary data.</text>
</comment>
<dbReference type="EMBL" id="JACLZK010000001">
    <property type="protein sequence ID" value="MBC2882441.1"/>
    <property type="molecule type" value="Genomic_DNA"/>
</dbReference>
<protein>
    <submittedName>
        <fullName evidence="2">Cell surface protein</fullName>
    </submittedName>
</protein>
<keyword evidence="3" id="KW-1185">Reference proteome</keyword>
<organism evidence="2 3">
    <name type="scientific">Campylobacter massiliensis</name>
    <dbReference type="NCBI Taxonomy" id="2762557"/>
    <lineage>
        <taxon>Bacteria</taxon>
        <taxon>Pseudomonadati</taxon>
        <taxon>Campylobacterota</taxon>
        <taxon>Epsilonproteobacteria</taxon>
        <taxon>Campylobacterales</taxon>
        <taxon>Campylobacteraceae</taxon>
        <taxon>Campylobacter</taxon>
    </lineage>
</organism>
<name>A0A842J4C1_9BACT</name>
<sequence length="275" mass="31024">MISGSNLNISTANFKSNLTPADKTAKTNLANEQTEIAKEQDKAKEKSQIDALMHIPIKNAVESIIDIDESEKGWITKTIDKIDGILSKKYTADERRALSMKYPPETMDGAKDLVLQLYANTLKRYSKDGEPTIQGKLLGLGTKEEREELIAFKDSLPEGATMSDVGANLLLRTDISIEEFKKLYAEDIEKTTKAHKEAVAKINQEMREYNENLAKQRAEAKFKPIQATSKSKTYVDKDIRREFFENFLKAERKKGTDITEILNQLAKLGKFDVKA</sequence>
<dbReference type="RefSeq" id="WP_185898066.1">
    <property type="nucleotide sequence ID" value="NZ_JACLZK010000001.1"/>
</dbReference>
<feature type="coiled-coil region" evidence="1">
    <location>
        <begin position="185"/>
        <end position="219"/>
    </location>
</feature>
<dbReference type="AlphaFoldDB" id="A0A842J4C1"/>
<dbReference type="Proteomes" id="UP000552683">
    <property type="component" value="Unassembled WGS sequence"/>
</dbReference>
<proteinExistence type="predicted"/>
<gene>
    <name evidence="2" type="ORF">H7R39_04025</name>
</gene>
<evidence type="ECO:0000313" key="3">
    <source>
        <dbReference type="Proteomes" id="UP000552683"/>
    </source>
</evidence>
<evidence type="ECO:0000313" key="2">
    <source>
        <dbReference type="EMBL" id="MBC2882441.1"/>
    </source>
</evidence>